<feature type="signal peptide" evidence="1">
    <location>
        <begin position="1"/>
        <end position="27"/>
    </location>
</feature>
<protein>
    <submittedName>
        <fullName evidence="2">Uncharacterized protein</fullName>
    </submittedName>
</protein>
<evidence type="ECO:0000313" key="2">
    <source>
        <dbReference type="EMBL" id="TDR44901.1"/>
    </source>
</evidence>
<gene>
    <name evidence="2" type="ORF">DFR29_10584</name>
</gene>
<name>A0A4R6Z066_9GAMM</name>
<evidence type="ECO:0000256" key="1">
    <source>
        <dbReference type="SAM" id="SignalP"/>
    </source>
</evidence>
<sequence>MRHCRFRSYLRGLAAVLLLGQAASVSAAGLRLYVWPTPPIYSGTSYSFGVSFEKQDRNDGIVHTAPFTFRTTLPAGVDYIGSQGSSWQCSAGGANLRDITCTYNTDLHFLMPQSSSLGINAMVAPSVVPGPVNLVGTVQNAQLPLSPNPICTASPSDSGCVSAATSYVASRVTITGWGMSGGTVTAGPVAVWSGAPFEAGTQNIVVLDTSNSGYSVVNTPVTVDFWLPTGFGFGGLHTGLPSWTCAAQATAGHVRCTTPYMYDTQTGFISLRVNVANDVAVPGPLFVHAAISNNVQAAPADCIANPLQQGCARLQVPTRIPRVAVLVSDGISHSPQIYTLGQEQGPLVVGYRNIGEASSSSSYVYIRLPPQIEFLGLYSSLPNATCTAQGSLASGQIVTCNSSGLGAAPFHLGSLSLRVFAHAGAASPGPLNVLVAVEQAPLANAAALLQNCAVNPAQSFCAVHAITTFFPCALQFGAEGIFCDGLQPFVRP</sequence>
<accession>A0A4R6Z066</accession>
<proteinExistence type="predicted"/>
<dbReference type="AlphaFoldDB" id="A0A4R6Z066"/>
<feature type="chain" id="PRO_5020674913" evidence="1">
    <location>
        <begin position="28"/>
        <end position="492"/>
    </location>
</feature>
<keyword evidence="3" id="KW-1185">Reference proteome</keyword>
<reference evidence="2 3" key="1">
    <citation type="submission" date="2019-03" db="EMBL/GenBank/DDBJ databases">
        <title>Genomic Encyclopedia of Type Strains, Phase IV (KMG-IV): sequencing the most valuable type-strain genomes for metagenomic binning, comparative biology and taxonomic classification.</title>
        <authorList>
            <person name="Goeker M."/>
        </authorList>
    </citation>
    <scope>NUCLEOTIDE SEQUENCE [LARGE SCALE GENOMIC DNA]</scope>
    <source>
        <strain evidence="2 3">DSM 21667</strain>
    </source>
</reference>
<dbReference type="Proteomes" id="UP000295293">
    <property type="component" value="Unassembled WGS sequence"/>
</dbReference>
<dbReference type="EMBL" id="SNZH01000005">
    <property type="protein sequence ID" value="TDR44901.1"/>
    <property type="molecule type" value="Genomic_DNA"/>
</dbReference>
<keyword evidence="1" id="KW-0732">Signal</keyword>
<evidence type="ECO:0000313" key="3">
    <source>
        <dbReference type="Proteomes" id="UP000295293"/>
    </source>
</evidence>
<dbReference type="RefSeq" id="WP_133818418.1">
    <property type="nucleotide sequence ID" value="NZ_SNZH01000005.1"/>
</dbReference>
<organism evidence="2 3">
    <name type="scientific">Tahibacter aquaticus</name>
    <dbReference type="NCBI Taxonomy" id="520092"/>
    <lineage>
        <taxon>Bacteria</taxon>
        <taxon>Pseudomonadati</taxon>
        <taxon>Pseudomonadota</taxon>
        <taxon>Gammaproteobacteria</taxon>
        <taxon>Lysobacterales</taxon>
        <taxon>Rhodanobacteraceae</taxon>
        <taxon>Tahibacter</taxon>
    </lineage>
</organism>
<dbReference type="OrthoDB" id="5476529at2"/>
<comment type="caution">
    <text evidence="2">The sequence shown here is derived from an EMBL/GenBank/DDBJ whole genome shotgun (WGS) entry which is preliminary data.</text>
</comment>